<proteinExistence type="predicted"/>
<comment type="caution">
    <text evidence="1">The sequence shown here is derived from an EMBL/GenBank/DDBJ whole genome shotgun (WGS) entry which is preliminary data.</text>
</comment>
<dbReference type="EMBL" id="DRWN01000042">
    <property type="protein sequence ID" value="HHK68552.1"/>
    <property type="molecule type" value="Genomic_DNA"/>
</dbReference>
<gene>
    <name evidence="1" type="ORF">ENM11_05295</name>
</gene>
<dbReference type="AlphaFoldDB" id="A0A7C5QEJ3"/>
<organism evidence="1">
    <name type="scientific">Caldiarchaeum subterraneum</name>
    <dbReference type="NCBI Taxonomy" id="311458"/>
    <lineage>
        <taxon>Archaea</taxon>
        <taxon>Nitrososphaerota</taxon>
        <taxon>Candidatus Caldarchaeales</taxon>
        <taxon>Candidatus Caldarchaeaceae</taxon>
        <taxon>Candidatus Caldarchaeum</taxon>
    </lineage>
</organism>
<evidence type="ECO:0000313" key="1">
    <source>
        <dbReference type="EMBL" id="HHK68552.1"/>
    </source>
</evidence>
<accession>A0A7C5QEJ3</accession>
<reference evidence="1" key="1">
    <citation type="journal article" date="2020" name="mSystems">
        <title>Genome- and Community-Level Interaction Insights into Carbon Utilization and Element Cycling Functions of Hydrothermarchaeota in Hydrothermal Sediment.</title>
        <authorList>
            <person name="Zhou Z."/>
            <person name="Liu Y."/>
            <person name="Xu W."/>
            <person name="Pan J."/>
            <person name="Luo Z.H."/>
            <person name="Li M."/>
        </authorList>
    </citation>
    <scope>NUCLEOTIDE SEQUENCE [LARGE SCALE GENOMIC DNA]</scope>
    <source>
        <strain evidence="1">SpSt-1056</strain>
    </source>
</reference>
<name>A0A7C5QEJ3_CALS0</name>
<protein>
    <submittedName>
        <fullName evidence="1">Uncharacterized protein</fullName>
    </submittedName>
</protein>
<sequence>MDRRRIVLVLIAALLLLLFNLFQTLPPFGRTSFTIDFSIGESSSRPYLLRVYVEKTTVVEGVETQATALPRLIVRLDEKVSVTNFNGYAYFSTTPGKHVVTISSPQSLIPMYTVEAEIDTPITELRVRYVEHRLRIAAVNISIDTSTSSSFVQVYYQAPVNAAIYVGSPFLTYVDFKQYYKVFTGEALGAYISPANIPYQGPFTYVVTSETPETLLTTALVPDMIQIISLEESYVPLYRVENQLLRMT</sequence>